<dbReference type="AlphaFoldDB" id="A0AAV3M3C3"/>
<name>A0AAV3M3C3_9GAMM</name>
<gene>
    <name evidence="1" type="ORF">HMPREF1563_2078</name>
</gene>
<evidence type="ECO:0000313" key="1">
    <source>
        <dbReference type="EMBL" id="EUD10055.1"/>
    </source>
</evidence>
<evidence type="ECO:0000313" key="2">
    <source>
        <dbReference type="Proteomes" id="UP000022311"/>
    </source>
</evidence>
<protein>
    <submittedName>
        <fullName evidence="1">PF07369 family protein</fullName>
    </submittedName>
</protein>
<dbReference type="Gene3D" id="3.30.160.140">
    <property type="entry name" value="Shew3726-like"/>
    <property type="match status" value="1"/>
</dbReference>
<dbReference type="SUPFAM" id="SSF160272">
    <property type="entry name" value="Shew3726-like"/>
    <property type="match status" value="1"/>
</dbReference>
<dbReference type="InterPro" id="IPR036692">
    <property type="entry name" value="Shew3726-like_sf"/>
</dbReference>
<reference evidence="1 2" key="1">
    <citation type="submission" date="2014-01" db="EMBL/GenBank/DDBJ databases">
        <authorList>
            <person name="Durkin A.S."/>
            <person name="McCorrison J."/>
            <person name="Torralba M."/>
            <person name="Gillis M."/>
            <person name="Haft D.H."/>
            <person name="Methe B."/>
            <person name="Sutton G."/>
            <person name="Nelson K.E."/>
        </authorList>
    </citation>
    <scope>NUCLEOTIDE SEQUENCE [LARGE SCALE GENOMIC DNA]</scope>
    <source>
        <strain evidence="1 2">205/92</strain>
    </source>
</reference>
<dbReference type="EMBL" id="JALD01000064">
    <property type="protein sequence ID" value="EUD10055.1"/>
    <property type="molecule type" value="Genomic_DNA"/>
</dbReference>
<dbReference type="Pfam" id="PF07369">
    <property type="entry name" value="DUF1488"/>
    <property type="match status" value="1"/>
</dbReference>
<organism evidence="1 2">
    <name type="scientific">Providencia alcalifaciens 205/92</name>
    <dbReference type="NCBI Taxonomy" id="1256988"/>
    <lineage>
        <taxon>Bacteria</taxon>
        <taxon>Pseudomonadati</taxon>
        <taxon>Pseudomonadota</taxon>
        <taxon>Gammaproteobacteria</taxon>
        <taxon>Enterobacterales</taxon>
        <taxon>Morganellaceae</taxon>
        <taxon>Providencia</taxon>
    </lineage>
</organism>
<sequence>MNQAIQFPDREEWDSTINKVRFPVLVNGLLAECVISQALLNQRYGQDEKPLALFQHNRWDIEEEFETLIEQGLDHENGFYELLDDK</sequence>
<proteinExistence type="predicted"/>
<comment type="caution">
    <text evidence="1">The sequence shown here is derived from an EMBL/GenBank/DDBJ whole genome shotgun (WGS) entry which is preliminary data.</text>
</comment>
<accession>A0AAV3M3C3</accession>
<dbReference type="GeneID" id="57291999"/>
<dbReference type="Proteomes" id="UP000022311">
    <property type="component" value="Unassembled WGS sequence"/>
</dbReference>
<dbReference type="InterPro" id="IPR009962">
    <property type="entry name" value="DUF1488"/>
</dbReference>
<dbReference type="RefSeq" id="WP_006657039.1">
    <property type="nucleotide sequence ID" value="NZ_JALD01000064.1"/>
</dbReference>